<dbReference type="PROSITE" id="PS00387">
    <property type="entry name" value="PPASE"/>
    <property type="match status" value="1"/>
</dbReference>
<comment type="cofactor">
    <cofactor evidence="1 7">
        <name>Mg(2+)</name>
        <dbReference type="ChEBI" id="CHEBI:18420"/>
    </cofactor>
</comment>
<keyword evidence="3 7" id="KW-0479">Metal-binding</keyword>
<feature type="binding site" evidence="7">
    <location>
        <position position="76"/>
    </location>
    <ligand>
        <name>Mg(2+)</name>
        <dbReference type="ChEBI" id="CHEBI:18420"/>
        <label>1</label>
    </ligand>
</feature>
<evidence type="ECO:0000256" key="3">
    <source>
        <dbReference type="ARBA" id="ARBA00022723"/>
    </source>
</evidence>
<dbReference type="SUPFAM" id="SSF50324">
    <property type="entry name" value="Inorganic pyrophosphatase"/>
    <property type="match status" value="1"/>
</dbReference>
<dbReference type="PANTHER" id="PTHR10286">
    <property type="entry name" value="INORGANIC PYROPHOSPHATASE"/>
    <property type="match status" value="1"/>
</dbReference>
<comment type="function">
    <text evidence="7">Catalyzes the hydrolysis of inorganic pyrophosphate (PPi) forming two phosphate ions.</text>
</comment>
<keyword evidence="4 7" id="KW-0378">Hydrolase</keyword>
<dbReference type="CDD" id="cd00412">
    <property type="entry name" value="pyrophosphatase"/>
    <property type="match status" value="1"/>
</dbReference>
<keyword evidence="2 7" id="KW-0963">Cytoplasm</keyword>
<dbReference type="Gene3D" id="3.90.80.10">
    <property type="entry name" value="Inorganic pyrophosphatase"/>
    <property type="match status" value="1"/>
</dbReference>
<dbReference type="GO" id="GO:0005737">
    <property type="term" value="C:cytoplasm"/>
    <property type="evidence" value="ECO:0007669"/>
    <property type="project" value="UniProtKB-SubCell"/>
</dbReference>
<dbReference type="GO" id="GO:0000287">
    <property type="term" value="F:magnesium ion binding"/>
    <property type="evidence" value="ECO:0007669"/>
    <property type="project" value="UniProtKB-UniRule"/>
</dbReference>
<comment type="subunit">
    <text evidence="7">Homohexamer.</text>
</comment>
<evidence type="ECO:0000313" key="9">
    <source>
        <dbReference type="Proteomes" id="UP000294567"/>
    </source>
</evidence>
<dbReference type="FunFam" id="3.90.80.10:FF:000003">
    <property type="entry name" value="Inorganic pyrophosphatase"/>
    <property type="match status" value="1"/>
</dbReference>
<dbReference type="GO" id="GO:0006796">
    <property type="term" value="P:phosphate-containing compound metabolic process"/>
    <property type="evidence" value="ECO:0007669"/>
    <property type="project" value="InterPro"/>
</dbReference>
<dbReference type="InterPro" id="IPR036649">
    <property type="entry name" value="Pyrophosphatase_sf"/>
</dbReference>
<dbReference type="EC" id="3.6.1.1" evidence="7"/>
<feature type="binding site" evidence="7">
    <location>
        <position position="76"/>
    </location>
    <ligand>
        <name>Mg(2+)</name>
        <dbReference type="ChEBI" id="CHEBI:18420"/>
        <label>2</label>
    </ligand>
</feature>
<name>A0A4R3L0F7_9FIRM</name>
<dbReference type="RefSeq" id="WP_132025464.1">
    <property type="nucleotide sequence ID" value="NZ_SMAE01000001.1"/>
</dbReference>
<dbReference type="AlphaFoldDB" id="A0A4R3L0F7"/>
<keyword evidence="9" id="KW-1185">Reference proteome</keyword>
<comment type="caution">
    <text evidence="8">The sequence shown here is derived from an EMBL/GenBank/DDBJ whole genome shotgun (WGS) entry which is preliminary data.</text>
</comment>
<evidence type="ECO:0000256" key="5">
    <source>
        <dbReference type="ARBA" id="ARBA00022842"/>
    </source>
</evidence>
<evidence type="ECO:0000256" key="6">
    <source>
        <dbReference type="ARBA" id="ARBA00047820"/>
    </source>
</evidence>
<organism evidence="8 9">
    <name type="scientific">Keratinibaculum paraultunense</name>
    <dbReference type="NCBI Taxonomy" id="1278232"/>
    <lineage>
        <taxon>Bacteria</taxon>
        <taxon>Bacillati</taxon>
        <taxon>Bacillota</taxon>
        <taxon>Tissierellia</taxon>
        <taxon>Tissierellales</taxon>
        <taxon>Tepidimicrobiaceae</taxon>
        <taxon>Keratinibaculum</taxon>
    </lineage>
</organism>
<feature type="binding site" evidence="7">
    <location>
        <position position="71"/>
    </location>
    <ligand>
        <name>Mg(2+)</name>
        <dbReference type="ChEBI" id="CHEBI:18420"/>
        <label>1</label>
    </ligand>
</feature>
<dbReference type="OrthoDB" id="5187599at2"/>
<feature type="binding site" evidence="7">
    <location>
        <position position="35"/>
    </location>
    <ligand>
        <name>substrate</name>
    </ligand>
</feature>
<protein>
    <recommendedName>
        <fullName evidence="7">Inorganic pyrophosphatase</fullName>
        <ecNumber evidence="7">3.6.1.1</ecNumber>
    </recommendedName>
    <alternativeName>
        <fullName evidence="7">Pyrophosphate phospho-hydrolase</fullName>
        <shortName evidence="7">PPase</shortName>
    </alternativeName>
</protein>
<feature type="binding site" evidence="7">
    <location>
        <position position="49"/>
    </location>
    <ligand>
        <name>substrate</name>
    </ligand>
</feature>
<comment type="subcellular location">
    <subcellularLocation>
        <location evidence="7">Cytoplasm</location>
    </subcellularLocation>
</comment>
<dbReference type="Pfam" id="PF00719">
    <property type="entry name" value="Pyrophosphatase"/>
    <property type="match status" value="1"/>
</dbReference>
<dbReference type="HAMAP" id="MF_00209">
    <property type="entry name" value="Inorganic_PPase"/>
    <property type="match status" value="1"/>
</dbReference>
<evidence type="ECO:0000256" key="7">
    <source>
        <dbReference type="HAMAP-Rule" id="MF_00209"/>
    </source>
</evidence>
<comment type="similarity">
    <text evidence="7">Belongs to the PPase family.</text>
</comment>
<evidence type="ECO:0000256" key="2">
    <source>
        <dbReference type="ARBA" id="ARBA00022490"/>
    </source>
</evidence>
<evidence type="ECO:0000256" key="1">
    <source>
        <dbReference type="ARBA" id="ARBA00001946"/>
    </source>
</evidence>
<reference evidence="8 9" key="1">
    <citation type="submission" date="2019-03" db="EMBL/GenBank/DDBJ databases">
        <title>Genomic Encyclopedia of Type Strains, Phase IV (KMG-IV): sequencing the most valuable type-strain genomes for metagenomic binning, comparative biology and taxonomic classification.</title>
        <authorList>
            <person name="Goeker M."/>
        </authorList>
    </citation>
    <scope>NUCLEOTIDE SEQUENCE [LARGE SCALE GENOMIC DNA]</scope>
    <source>
        <strain evidence="8 9">DSM 26752</strain>
    </source>
</reference>
<feature type="binding site" evidence="7">
    <location>
        <position position="108"/>
    </location>
    <ligand>
        <name>Mg(2+)</name>
        <dbReference type="ChEBI" id="CHEBI:18420"/>
        <label>1</label>
    </ligand>
</feature>
<accession>A0A4R3L0F7</accession>
<comment type="catalytic activity">
    <reaction evidence="6 7">
        <text>diphosphate + H2O = 2 phosphate + H(+)</text>
        <dbReference type="Rhea" id="RHEA:24576"/>
        <dbReference type="ChEBI" id="CHEBI:15377"/>
        <dbReference type="ChEBI" id="CHEBI:15378"/>
        <dbReference type="ChEBI" id="CHEBI:33019"/>
        <dbReference type="ChEBI" id="CHEBI:43474"/>
        <dbReference type="EC" id="3.6.1.1"/>
    </reaction>
</comment>
<gene>
    <name evidence="7" type="primary">ppa</name>
    <name evidence="8" type="ORF">EDD65_101168</name>
</gene>
<feature type="binding site" evidence="7">
    <location>
        <position position="61"/>
    </location>
    <ligand>
        <name>substrate</name>
    </ligand>
</feature>
<evidence type="ECO:0000313" key="8">
    <source>
        <dbReference type="EMBL" id="TCS91665.1"/>
    </source>
</evidence>
<proteinExistence type="inferred from homology"/>
<dbReference type="GO" id="GO:0004427">
    <property type="term" value="F:inorganic diphosphate phosphatase activity"/>
    <property type="evidence" value="ECO:0007669"/>
    <property type="project" value="UniProtKB-UniRule"/>
</dbReference>
<keyword evidence="5 7" id="KW-0460">Magnesium</keyword>
<evidence type="ECO:0000256" key="4">
    <source>
        <dbReference type="ARBA" id="ARBA00022801"/>
    </source>
</evidence>
<dbReference type="InterPro" id="IPR008162">
    <property type="entry name" value="Pyrophosphatase"/>
</dbReference>
<feature type="binding site" evidence="7">
    <location>
        <position position="145"/>
    </location>
    <ligand>
        <name>substrate</name>
    </ligand>
</feature>
<dbReference type="Proteomes" id="UP000294567">
    <property type="component" value="Unassembled WGS sequence"/>
</dbReference>
<sequence length="177" mass="20582">MENEKGIIILVIKEEYDLDIIVDAFIEIPKGSSNKYEYDEERKVFVLDRALFSPMFYPADYGFIPNTLAEDGDPIDIMVLMANPTFPGCMIRCRVIGMFLMEDEKGKDEKIIAVPLGDPRYEEIKTIEDMGSHMKKEFEHFFSEYKQLEGKEVHVRGWADVEEAHRAIEKAKENYNK</sequence>
<dbReference type="EMBL" id="SMAE01000001">
    <property type="protein sequence ID" value="TCS91665.1"/>
    <property type="molecule type" value="Genomic_DNA"/>
</dbReference>